<evidence type="ECO:0000256" key="1">
    <source>
        <dbReference type="SAM" id="MobiDB-lite"/>
    </source>
</evidence>
<dbReference type="AlphaFoldDB" id="A0AAV7N5D9"/>
<name>A0AAV7N5D9_PLEWA</name>
<feature type="region of interest" description="Disordered" evidence="1">
    <location>
        <begin position="43"/>
        <end position="78"/>
    </location>
</feature>
<protein>
    <submittedName>
        <fullName evidence="2">Uncharacterized protein</fullName>
    </submittedName>
</protein>
<evidence type="ECO:0000313" key="2">
    <source>
        <dbReference type="EMBL" id="KAJ1111207.1"/>
    </source>
</evidence>
<dbReference type="EMBL" id="JANPWB010000013">
    <property type="protein sequence ID" value="KAJ1111207.1"/>
    <property type="molecule type" value="Genomic_DNA"/>
</dbReference>
<reference evidence="2" key="1">
    <citation type="journal article" date="2022" name="bioRxiv">
        <title>Sequencing and chromosome-scale assembly of the giantPleurodeles waltlgenome.</title>
        <authorList>
            <person name="Brown T."/>
            <person name="Elewa A."/>
            <person name="Iarovenko S."/>
            <person name="Subramanian E."/>
            <person name="Araus A.J."/>
            <person name="Petzold A."/>
            <person name="Susuki M."/>
            <person name="Suzuki K.-i.T."/>
            <person name="Hayashi T."/>
            <person name="Toyoda A."/>
            <person name="Oliveira C."/>
            <person name="Osipova E."/>
            <person name="Leigh N.D."/>
            <person name="Simon A."/>
            <person name="Yun M.H."/>
        </authorList>
    </citation>
    <scope>NUCLEOTIDE SEQUENCE</scope>
    <source>
        <strain evidence="2">20211129_DDA</strain>
        <tissue evidence="2">Liver</tissue>
    </source>
</reference>
<gene>
    <name evidence="2" type="ORF">NDU88_008543</name>
</gene>
<organism evidence="2 3">
    <name type="scientific">Pleurodeles waltl</name>
    <name type="common">Iberian ribbed newt</name>
    <dbReference type="NCBI Taxonomy" id="8319"/>
    <lineage>
        <taxon>Eukaryota</taxon>
        <taxon>Metazoa</taxon>
        <taxon>Chordata</taxon>
        <taxon>Craniata</taxon>
        <taxon>Vertebrata</taxon>
        <taxon>Euteleostomi</taxon>
        <taxon>Amphibia</taxon>
        <taxon>Batrachia</taxon>
        <taxon>Caudata</taxon>
        <taxon>Salamandroidea</taxon>
        <taxon>Salamandridae</taxon>
        <taxon>Pleurodelinae</taxon>
        <taxon>Pleurodeles</taxon>
    </lineage>
</organism>
<proteinExistence type="predicted"/>
<sequence>MTTYSEGWRSVSLVAEGRGEGSAARLGEEQGEEGVCKRVLLQQGPGAGDTEGCHPPQPRSSRRPSSSPNCPIRLLSSSPPGAPLCTSQSLLHPHPVGPFAVFRAYRRTPPSLPENKAGNLISVGVVTGEWDG</sequence>
<dbReference type="Proteomes" id="UP001066276">
    <property type="component" value="Chromosome 9"/>
</dbReference>
<comment type="caution">
    <text evidence="2">The sequence shown here is derived from an EMBL/GenBank/DDBJ whole genome shotgun (WGS) entry which is preliminary data.</text>
</comment>
<evidence type="ECO:0000313" key="3">
    <source>
        <dbReference type="Proteomes" id="UP001066276"/>
    </source>
</evidence>
<keyword evidence="3" id="KW-1185">Reference proteome</keyword>
<accession>A0AAV7N5D9</accession>